<sequence length="779" mass="87607">MRLEDLRGEATAEGNGIRLTWTNPDPSGHPGVRIVRRTGTYPVAPDDGEVVFDGPAPCAQPVQGEKLRHTFNDAPLRGETVHYYSLFPFGGSPARYAEAPGNRCHAMATSPFGSAQMMYDLLPRITHRYDTTVPDASAGVPTALENAGQLRRFLELPGSVLDQLHSHARASLDLHNRDRIDGNLLPLLARWIGWQPDYRQELDTQRNEVRSAPHLYKTVGLVPTVEATVKRLTGWESRTKEFVHNIFLSNTPEQLMLWYTERDASGRWRQGEAPFSVNAAFDGRPVSATHEDHATWVFSHVIRKNHCDIWGKRHDPETGWGASLPLSSGSSLDRDPSTARQGDTLWLFWSSLDTPSGTWRICFRRLCHGRWSDTEVFTDTRSQRRHPVAVSDGIRLWLFWQEEHRQRWQTRYTLHDGHAWQPGPTAVMPGMPFSPAPLAHPPTACCLPGNTGPRLGFFWAERVHGPGDPPKQWRVMYRFKESVDPQDTSDWGPVLCKPCAPHRTGESDPAPLVDDTGRLHLFFSSDHGGDRSVRQATFHGDTGSWVESEGPPASPYTERFPCPLDLSGTLTVLYRACKPLKHKSAVYRATETRDLRCCGSVAAVAGHTAKNARHGSFEDFQTYTCDTGKNGRMDDTTWYSRETLGIYLTPDREDPEHILTSRNLLDGVVHRFLPIQARHVFIIEPAVYAEHIYTYDDPTAETPRVINDGTEASLTTVNREHLPGVTDHHTDRIPQWRRLRSWSPKAPGGGSVKASPPKENIHIRTWHTGLTGDDDPWNS</sequence>
<proteinExistence type="predicted"/>
<dbReference type="RefSeq" id="WP_180143893.1">
    <property type="nucleotide sequence ID" value="NZ_CAADHO010000008.1"/>
</dbReference>
<evidence type="ECO:0008006" key="3">
    <source>
        <dbReference type="Google" id="ProtNLM"/>
    </source>
</evidence>
<organism evidence="1 2">
    <name type="scientific">Desulfoluna butyratoxydans</name>
    <dbReference type="NCBI Taxonomy" id="231438"/>
    <lineage>
        <taxon>Bacteria</taxon>
        <taxon>Pseudomonadati</taxon>
        <taxon>Thermodesulfobacteriota</taxon>
        <taxon>Desulfobacteria</taxon>
        <taxon>Desulfobacterales</taxon>
        <taxon>Desulfolunaceae</taxon>
        <taxon>Desulfoluna</taxon>
    </lineage>
</organism>
<gene>
    <name evidence="1" type="ORF">MSL71_39970</name>
</gene>
<dbReference type="AlphaFoldDB" id="A0A4U8YXY5"/>
<keyword evidence="2" id="KW-1185">Reference proteome</keyword>
<protein>
    <recommendedName>
        <fullName evidence="3">Phage tail protein</fullName>
    </recommendedName>
</protein>
<evidence type="ECO:0000313" key="1">
    <source>
        <dbReference type="EMBL" id="VFQ46333.1"/>
    </source>
</evidence>
<evidence type="ECO:0000313" key="2">
    <source>
        <dbReference type="Proteomes" id="UP000507962"/>
    </source>
</evidence>
<dbReference type="EMBL" id="CAADHO010000008">
    <property type="protein sequence ID" value="VFQ46333.1"/>
    <property type="molecule type" value="Genomic_DNA"/>
</dbReference>
<accession>A0A4U8YXY5</accession>
<dbReference type="Proteomes" id="UP000507962">
    <property type="component" value="Unassembled WGS sequence"/>
</dbReference>
<reference evidence="1 2" key="1">
    <citation type="submission" date="2019-03" db="EMBL/GenBank/DDBJ databases">
        <authorList>
            <person name="Nijsse B."/>
        </authorList>
    </citation>
    <scope>NUCLEOTIDE SEQUENCE [LARGE SCALE GENOMIC DNA]</scope>
    <source>
        <strain evidence="1">Desulfoluna butyratoxydans MSL71</strain>
    </source>
</reference>
<name>A0A4U8YXY5_9BACT</name>